<feature type="domain" description="Plastocyanin-like" evidence="5">
    <location>
        <begin position="172"/>
        <end position="331"/>
    </location>
</feature>
<organism evidence="8 9">
    <name type="scientific">Bugula neritina</name>
    <name type="common">Brown bryozoan</name>
    <name type="synonym">Sertularia neritina</name>
    <dbReference type="NCBI Taxonomy" id="10212"/>
    <lineage>
        <taxon>Eukaryota</taxon>
        <taxon>Metazoa</taxon>
        <taxon>Spiralia</taxon>
        <taxon>Lophotrochozoa</taxon>
        <taxon>Bryozoa</taxon>
        <taxon>Gymnolaemata</taxon>
        <taxon>Cheilostomatida</taxon>
        <taxon>Flustrina</taxon>
        <taxon>Buguloidea</taxon>
        <taxon>Bugulidae</taxon>
        <taxon>Bugula</taxon>
    </lineage>
</organism>
<evidence type="ECO:0000259" key="6">
    <source>
        <dbReference type="Pfam" id="PF07731"/>
    </source>
</evidence>
<evidence type="ECO:0000256" key="3">
    <source>
        <dbReference type="ARBA" id="ARBA00023002"/>
    </source>
</evidence>
<gene>
    <name evidence="8" type="ORF">EB796_008520</name>
</gene>
<dbReference type="GO" id="GO:0005886">
    <property type="term" value="C:plasma membrane"/>
    <property type="evidence" value="ECO:0007669"/>
    <property type="project" value="TreeGrafter"/>
</dbReference>
<protein>
    <submittedName>
        <fullName evidence="8">Uncharacterized protein</fullName>
    </submittedName>
</protein>
<comment type="similarity">
    <text evidence="1">Belongs to the multicopper oxidase family.</text>
</comment>
<feature type="domain" description="Plastocyanin-like" evidence="6">
    <location>
        <begin position="434"/>
        <end position="572"/>
    </location>
</feature>
<dbReference type="InterPro" id="IPR033138">
    <property type="entry name" value="Cu_oxidase_CS"/>
</dbReference>
<reference evidence="8" key="1">
    <citation type="submission" date="2020-06" db="EMBL/GenBank/DDBJ databases">
        <title>Draft genome of Bugula neritina, a colonial animal packing powerful symbionts and potential medicines.</title>
        <authorList>
            <person name="Rayko M."/>
        </authorList>
    </citation>
    <scope>NUCLEOTIDE SEQUENCE [LARGE SCALE GENOMIC DNA]</scope>
    <source>
        <strain evidence="8">Kwan_BN1</strain>
    </source>
</reference>
<evidence type="ECO:0000256" key="1">
    <source>
        <dbReference type="ARBA" id="ARBA00010609"/>
    </source>
</evidence>
<dbReference type="SUPFAM" id="SSF49503">
    <property type="entry name" value="Cupredoxins"/>
    <property type="match status" value="3"/>
</dbReference>
<dbReference type="InterPro" id="IPR011707">
    <property type="entry name" value="Cu-oxidase-like_N"/>
</dbReference>
<evidence type="ECO:0000313" key="8">
    <source>
        <dbReference type="EMBL" id="KAF6033174.1"/>
    </source>
</evidence>
<dbReference type="GO" id="GO:0005507">
    <property type="term" value="F:copper ion binding"/>
    <property type="evidence" value="ECO:0007669"/>
    <property type="project" value="InterPro"/>
</dbReference>
<dbReference type="Gene3D" id="2.60.40.420">
    <property type="entry name" value="Cupredoxins - blue copper proteins"/>
    <property type="match status" value="3"/>
</dbReference>
<dbReference type="GO" id="GO:0016491">
    <property type="term" value="F:oxidoreductase activity"/>
    <property type="evidence" value="ECO:0007669"/>
    <property type="project" value="UniProtKB-KW"/>
</dbReference>
<dbReference type="InterPro" id="IPR002355">
    <property type="entry name" value="Cu_oxidase_Cu_BS"/>
</dbReference>
<dbReference type="InterPro" id="IPR001117">
    <property type="entry name" value="Cu-oxidase_2nd"/>
</dbReference>
<dbReference type="OrthoDB" id="2121828at2759"/>
<accession>A0A7J7K5G5</accession>
<evidence type="ECO:0000259" key="5">
    <source>
        <dbReference type="Pfam" id="PF00394"/>
    </source>
</evidence>
<name>A0A7J7K5G5_BUGNE</name>
<dbReference type="Proteomes" id="UP000593567">
    <property type="component" value="Unassembled WGS sequence"/>
</dbReference>
<dbReference type="InterPro" id="IPR008972">
    <property type="entry name" value="Cupredoxin"/>
</dbReference>
<evidence type="ECO:0000256" key="4">
    <source>
        <dbReference type="ARBA" id="ARBA00023008"/>
    </source>
</evidence>
<dbReference type="Pfam" id="PF07731">
    <property type="entry name" value="Cu-oxidase_2"/>
    <property type="match status" value="1"/>
</dbReference>
<dbReference type="InterPro" id="IPR011706">
    <property type="entry name" value="Cu-oxidase_C"/>
</dbReference>
<dbReference type="AlphaFoldDB" id="A0A7J7K5G5"/>
<feature type="domain" description="Plastocyanin-like" evidence="7">
    <location>
        <begin position="42"/>
        <end position="162"/>
    </location>
</feature>
<comment type="caution">
    <text evidence="8">The sequence shown here is derived from an EMBL/GenBank/DDBJ whole genome shotgun (WGS) entry which is preliminary data.</text>
</comment>
<dbReference type="EMBL" id="VXIV02001445">
    <property type="protein sequence ID" value="KAF6033174.1"/>
    <property type="molecule type" value="Genomic_DNA"/>
</dbReference>
<evidence type="ECO:0000256" key="2">
    <source>
        <dbReference type="ARBA" id="ARBA00022723"/>
    </source>
</evidence>
<dbReference type="CDD" id="cd13858">
    <property type="entry name" value="CuRO_1_tcLCC2_insect_like"/>
    <property type="match status" value="1"/>
</dbReference>
<dbReference type="PANTHER" id="PTHR11709">
    <property type="entry name" value="MULTI-COPPER OXIDASE"/>
    <property type="match status" value="1"/>
</dbReference>
<evidence type="ECO:0000313" key="9">
    <source>
        <dbReference type="Proteomes" id="UP000593567"/>
    </source>
</evidence>
<keyword evidence="9" id="KW-1185">Reference proteome</keyword>
<keyword evidence="2" id="KW-0479">Metal-binding</keyword>
<dbReference type="PANTHER" id="PTHR11709:SF394">
    <property type="entry name" value="FI03373P-RELATED"/>
    <property type="match status" value="1"/>
</dbReference>
<sequence length="596" mass="66408">MQVTANDRLHQVTGNDRLQNVTLENGELFYNPNGTDIKLSSRDVNTLDGIQAKYIAINGEFPGPTLEVPLGATVYVHVHNQLMTDSATIHWHGLTHRGSGITGGKGTPWSDGAPYITQCPIPPGNSFTYRFVADEAGTFWYHSHLSMQRMDGLFGALIVTDNRRPSYPSFNVLVNDWLHMDSDEFATSLYGPGEDTATYSPIPDRYDDLADEDVGDLASDSFLINGRGRFNNTAPLTIHRVDQGQQYMFRFINTGFDNMVEVSIDGHRMTVVGVDSCEVEPVVLDSVFLAIGERVNVLITADQPEDNYWVRYRAPHKSQTPLAHSILSYTSSSADPNTAAKQCTESNKCVALNCPFQTAPGWKCIPMHMMKSTSYHAVEVEKISDGSDISEHFLAYSYMAGDSINGRTLELPSSPFYQQHYSKTGTVCDDTVCDSVGCACTHVRKLPTNKVVQIVVMHHVLKFFIHTWHMHGYRFAVLKVAYPPKDNSTGLIMSTYNREINCSNDFCNDAHWANDNIGQFDVDRPPLKDTVMIPNGGYAVVRIYTDNPGYWMAHCHQTEHLHEGMAMVFDVDGESVKDTIPPNFPTCGDFTLSPTK</sequence>
<dbReference type="GO" id="GO:0006826">
    <property type="term" value="P:iron ion transport"/>
    <property type="evidence" value="ECO:0007669"/>
    <property type="project" value="TreeGrafter"/>
</dbReference>
<dbReference type="PROSITE" id="PS00079">
    <property type="entry name" value="MULTICOPPER_OXIDASE1"/>
    <property type="match status" value="1"/>
</dbReference>
<keyword evidence="4" id="KW-0186">Copper</keyword>
<dbReference type="InterPro" id="IPR045087">
    <property type="entry name" value="Cu-oxidase_fam"/>
</dbReference>
<evidence type="ECO:0000259" key="7">
    <source>
        <dbReference type="Pfam" id="PF07732"/>
    </source>
</evidence>
<dbReference type="Pfam" id="PF07732">
    <property type="entry name" value="Cu-oxidase_3"/>
    <property type="match status" value="1"/>
</dbReference>
<dbReference type="PROSITE" id="PS00080">
    <property type="entry name" value="MULTICOPPER_OXIDASE2"/>
    <property type="match status" value="1"/>
</dbReference>
<proteinExistence type="inferred from homology"/>
<dbReference type="Pfam" id="PF00394">
    <property type="entry name" value="Cu-oxidase"/>
    <property type="match status" value="1"/>
</dbReference>
<keyword evidence="3" id="KW-0560">Oxidoreductase</keyword>
<dbReference type="FunFam" id="2.60.40.420:FF:000045">
    <property type="entry name" value="Laccase 2"/>
    <property type="match status" value="1"/>
</dbReference>
<dbReference type="CDD" id="cd13905">
    <property type="entry name" value="CuRO_3_tcLLC2_insect_like"/>
    <property type="match status" value="1"/>
</dbReference>